<protein>
    <submittedName>
        <fullName evidence="1">Uncharacterized protein</fullName>
    </submittedName>
</protein>
<dbReference type="AlphaFoldDB" id="A0A521E627"/>
<reference evidence="1 2" key="1">
    <citation type="submission" date="2017-05" db="EMBL/GenBank/DDBJ databases">
        <authorList>
            <person name="Varghese N."/>
            <person name="Submissions S."/>
        </authorList>
    </citation>
    <scope>NUCLEOTIDE SEQUENCE [LARGE SCALE GENOMIC DNA]</scope>
    <source>
        <strain evidence="1 2">DSM 21194</strain>
    </source>
</reference>
<name>A0A521E627_9BACT</name>
<keyword evidence="2" id="KW-1185">Reference proteome</keyword>
<dbReference type="EMBL" id="FXTH01000013">
    <property type="protein sequence ID" value="SMO79394.1"/>
    <property type="molecule type" value="Genomic_DNA"/>
</dbReference>
<sequence length="187" mass="21060">MDRGSSIHNATIPECYDFIKGYFLFLAGQIEKHEQAGRPPTVPYDTDNFYQLVAYIVSNHRALLPFLKFTLFAALKPAVVRTCHQTTTLSFNPAIEFLHHPVMGIGEDGRLASTVSVFTLALLIRPPSSPEPRSDQHRWPDTSPIASTSCSYIRPPLSQDCQRYRKKISVIIEKLTVLPPLPPCHCR</sequence>
<accession>A0A521E627</accession>
<evidence type="ECO:0000313" key="2">
    <source>
        <dbReference type="Proteomes" id="UP000317593"/>
    </source>
</evidence>
<proteinExistence type="predicted"/>
<evidence type="ECO:0000313" key="1">
    <source>
        <dbReference type="EMBL" id="SMO79394.1"/>
    </source>
</evidence>
<gene>
    <name evidence="1" type="ORF">SAMN06265218_113149</name>
</gene>
<dbReference type="Proteomes" id="UP000317593">
    <property type="component" value="Unassembled WGS sequence"/>
</dbReference>
<organism evidence="1 2">
    <name type="scientific">Fodinibius sediminis</name>
    <dbReference type="NCBI Taxonomy" id="1214077"/>
    <lineage>
        <taxon>Bacteria</taxon>
        <taxon>Pseudomonadati</taxon>
        <taxon>Balneolota</taxon>
        <taxon>Balneolia</taxon>
        <taxon>Balneolales</taxon>
        <taxon>Balneolaceae</taxon>
        <taxon>Fodinibius</taxon>
    </lineage>
</organism>